<evidence type="ECO:0000313" key="3">
    <source>
        <dbReference type="Proteomes" id="UP000729357"/>
    </source>
</evidence>
<feature type="non-terminal residue" evidence="2">
    <location>
        <position position="322"/>
    </location>
</feature>
<keyword evidence="3" id="KW-1185">Reference proteome</keyword>
<dbReference type="SUPFAM" id="SSF56784">
    <property type="entry name" value="HAD-like"/>
    <property type="match status" value="1"/>
</dbReference>
<dbReference type="PANTHER" id="PTHR28181">
    <property type="entry name" value="UPF0655 PROTEIN YCR015C"/>
    <property type="match status" value="1"/>
</dbReference>
<accession>A0A9P8FU92</accession>
<proteinExistence type="predicted"/>
<dbReference type="InterPro" id="IPR050849">
    <property type="entry name" value="HAD-like_hydrolase_phosphatase"/>
</dbReference>
<dbReference type="InterPro" id="IPR023214">
    <property type="entry name" value="HAD_sf"/>
</dbReference>
<dbReference type="PANTHER" id="PTHR28181:SF1">
    <property type="entry name" value="COLD TOLERANCE PROTEIN 1"/>
    <property type="match status" value="1"/>
</dbReference>
<reference evidence="2" key="2">
    <citation type="submission" date="2021-08" db="EMBL/GenBank/DDBJ databases">
        <authorList>
            <person name="Gostincar C."/>
            <person name="Sun X."/>
            <person name="Song Z."/>
            <person name="Gunde-Cimerman N."/>
        </authorList>
    </citation>
    <scope>NUCLEOTIDE SEQUENCE</scope>
    <source>
        <strain evidence="2">EXF-9298</strain>
        <strain evidence="1">EXF-9911</strain>
    </source>
</reference>
<evidence type="ECO:0000313" key="2">
    <source>
        <dbReference type="EMBL" id="KAG9983686.1"/>
    </source>
</evidence>
<dbReference type="Proteomes" id="UP000779574">
    <property type="component" value="Unassembled WGS sequence"/>
</dbReference>
<gene>
    <name evidence="1" type="ORF">KCU76_g847</name>
    <name evidence="2" type="ORF">KCU98_g5918</name>
</gene>
<evidence type="ECO:0000313" key="1">
    <source>
        <dbReference type="EMBL" id="KAG9700327.1"/>
    </source>
</evidence>
<dbReference type="Gene3D" id="3.40.50.1000">
    <property type="entry name" value="HAD superfamily/HAD-like"/>
    <property type="match status" value="1"/>
</dbReference>
<dbReference type="EMBL" id="JAHFXF010000018">
    <property type="protein sequence ID" value="KAG9700327.1"/>
    <property type="molecule type" value="Genomic_DNA"/>
</dbReference>
<dbReference type="Proteomes" id="UP000729357">
    <property type="component" value="Unassembled WGS sequence"/>
</dbReference>
<dbReference type="InterPro" id="IPR036412">
    <property type="entry name" value="HAD-like_sf"/>
</dbReference>
<protein>
    <submittedName>
        <fullName evidence="2">Uncharacterized protein</fullName>
    </submittedName>
</protein>
<dbReference type="EMBL" id="JAHFXS010000572">
    <property type="protein sequence ID" value="KAG9983686.1"/>
    <property type="molecule type" value="Genomic_DNA"/>
</dbReference>
<organism evidence="2 3">
    <name type="scientific">Aureobasidium melanogenum</name>
    <name type="common">Aureobasidium pullulans var. melanogenum</name>
    <dbReference type="NCBI Taxonomy" id="46634"/>
    <lineage>
        <taxon>Eukaryota</taxon>
        <taxon>Fungi</taxon>
        <taxon>Dikarya</taxon>
        <taxon>Ascomycota</taxon>
        <taxon>Pezizomycotina</taxon>
        <taxon>Dothideomycetes</taxon>
        <taxon>Dothideomycetidae</taxon>
        <taxon>Dothideales</taxon>
        <taxon>Saccotheciaceae</taxon>
        <taxon>Aureobasidium</taxon>
    </lineage>
</organism>
<dbReference type="AlphaFoldDB" id="A0A9P8FU92"/>
<sequence>MKLRRPIHLILDWDGTLTRKDTLSLVGSIAYHASSSRSLPPWSDFVNGYTNDYTEHAARYEPTSSARTTIDQERQWLASLTPIENKSVQRVESSCVFKGVKASHVDQVAASSIANGDLRLRNDWDWLFQTLLSNAANKISILSVNWSARFIRQSLLSASSKLTSPVGETLISYVTSMDIKANEISNLDSAEGSDGRLSKDSSDGIRTSADKLSHLSLRCRRKLEICAPTRELAEQQDDLVVYIGDSATDLEALLAADVGICIRDDPMGSSQRELAETLHRIGVDVRSIDEDIGLKRVADGQMVIYSARGFDSVVKALSKLEV</sequence>
<name>A0A9P8FU92_AURME</name>
<reference evidence="2" key="1">
    <citation type="journal article" date="2021" name="J Fungi (Basel)">
        <title>Virulence traits and population genomics of the black yeast Aureobasidium melanogenum.</title>
        <authorList>
            <person name="Cernosa A."/>
            <person name="Sun X."/>
            <person name="Gostincar C."/>
            <person name="Fang C."/>
            <person name="Gunde-Cimerman N."/>
            <person name="Song Z."/>
        </authorList>
    </citation>
    <scope>NUCLEOTIDE SEQUENCE</scope>
    <source>
        <strain evidence="2">EXF-9298</strain>
        <strain evidence="1">EXF-9911</strain>
    </source>
</reference>
<dbReference type="OrthoDB" id="10255128at2759"/>
<comment type="caution">
    <text evidence="2">The sequence shown here is derived from an EMBL/GenBank/DDBJ whole genome shotgun (WGS) entry which is preliminary data.</text>
</comment>